<dbReference type="PANTHER" id="PTHR33147:SF46">
    <property type="entry name" value="DEFENSIN-LIKE PROTEIN 19"/>
    <property type="match status" value="1"/>
</dbReference>
<comment type="caution">
    <text evidence="9">The sequence shown here is derived from an EMBL/GenBank/DDBJ whole genome shotgun (WGS) entry which is preliminary data.</text>
</comment>
<dbReference type="PANTHER" id="PTHR33147">
    <property type="entry name" value="DEFENSIN-LIKE PROTEIN 1"/>
    <property type="match status" value="1"/>
</dbReference>
<dbReference type="OrthoDB" id="10278552at2759"/>
<keyword evidence="3" id="KW-0295">Fungicide</keyword>
<evidence type="ECO:0000256" key="7">
    <source>
        <dbReference type="SAM" id="SignalP"/>
    </source>
</evidence>
<keyword evidence="6" id="KW-1015">Disulfide bond</keyword>
<dbReference type="PROSITE" id="PS00940">
    <property type="entry name" value="GAMMA_THIONIN"/>
    <property type="match status" value="1"/>
</dbReference>
<evidence type="ECO:0000256" key="3">
    <source>
        <dbReference type="ARBA" id="ARBA00022577"/>
    </source>
</evidence>
<keyword evidence="2" id="KW-0929">Antimicrobial</keyword>
<feature type="signal peptide" evidence="7">
    <location>
        <begin position="1"/>
        <end position="22"/>
    </location>
</feature>
<keyword evidence="4 7" id="KW-0732">Signal</keyword>
<evidence type="ECO:0000313" key="10">
    <source>
        <dbReference type="Proteomes" id="UP000187203"/>
    </source>
</evidence>
<dbReference type="SUPFAM" id="SSF57095">
    <property type="entry name" value="Scorpion toxin-like"/>
    <property type="match status" value="1"/>
</dbReference>
<dbReference type="InterPro" id="IPR003614">
    <property type="entry name" value="Knottins"/>
</dbReference>
<keyword evidence="5" id="KW-0611">Plant defense</keyword>
<evidence type="ECO:0000256" key="2">
    <source>
        <dbReference type="ARBA" id="ARBA00022529"/>
    </source>
</evidence>
<proteinExistence type="inferred from homology"/>
<evidence type="ECO:0000256" key="6">
    <source>
        <dbReference type="ARBA" id="ARBA00023157"/>
    </source>
</evidence>
<reference evidence="10" key="1">
    <citation type="submission" date="2013-09" db="EMBL/GenBank/DDBJ databases">
        <title>Corchorus olitorius genome sequencing.</title>
        <authorList>
            <person name="Alam M."/>
            <person name="Haque M.S."/>
            <person name="Islam M.S."/>
            <person name="Emdad E.M."/>
            <person name="Islam M.M."/>
            <person name="Ahmed B."/>
            <person name="Halim A."/>
            <person name="Hossen Q.M.M."/>
            <person name="Hossain M.Z."/>
            <person name="Ahmed R."/>
            <person name="Khan M.M."/>
            <person name="Islam R."/>
            <person name="Rashid M.M."/>
            <person name="Khan S.A."/>
            <person name="Rahman M.S."/>
            <person name="Alam M."/>
            <person name="Yahiya A.S."/>
            <person name="Khan M.S."/>
            <person name="Azam M.S."/>
            <person name="Haque T."/>
            <person name="Lashkar M.Z.H."/>
            <person name="Akhand A.I."/>
            <person name="Morshed G."/>
            <person name="Roy S."/>
            <person name="Uddin K.S."/>
            <person name="Rabeya T."/>
            <person name="Hossain A.S."/>
            <person name="Chowdhury A."/>
            <person name="Snigdha A.R."/>
            <person name="Mortoza M.S."/>
            <person name="Matin S.A."/>
            <person name="Hoque S.M.E."/>
            <person name="Islam M.K."/>
            <person name="Roy D.K."/>
            <person name="Haider R."/>
            <person name="Moosa M.M."/>
            <person name="Elias S.M."/>
            <person name="Hasan A.M."/>
            <person name="Jahan S."/>
            <person name="Shafiuddin M."/>
            <person name="Mahmood N."/>
            <person name="Shommy N.S."/>
        </authorList>
    </citation>
    <scope>NUCLEOTIDE SEQUENCE [LARGE SCALE GENOMIC DNA]</scope>
    <source>
        <strain evidence="10">cv. O-4</strain>
    </source>
</reference>
<dbReference type="InterPro" id="IPR036574">
    <property type="entry name" value="Scorpion_toxin-like_sf"/>
</dbReference>
<dbReference type="GO" id="GO:0050832">
    <property type="term" value="P:defense response to fungus"/>
    <property type="evidence" value="ECO:0007669"/>
    <property type="project" value="UniProtKB-KW"/>
</dbReference>
<evidence type="ECO:0000259" key="8">
    <source>
        <dbReference type="SMART" id="SM00505"/>
    </source>
</evidence>
<accession>A0A1R3HZD2</accession>
<evidence type="ECO:0000256" key="5">
    <source>
        <dbReference type="ARBA" id="ARBA00022821"/>
    </source>
</evidence>
<protein>
    <submittedName>
        <fullName evidence="9">Knottin</fullName>
    </submittedName>
</protein>
<dbReference type="Gene3D" id="3.30.30.10">
    <property type="entry name" value="Knottin, scorpion toxin-like"/>
    <property type="match status" value="1"/>
</dbReference>
<comment type="similarity">
    <text evidence="1">Belongs to the DEFL family.</text>
</comment>
<dbReference type="GO" id="GO:0031640">
    <property type="term" value="P:killing of cells of another organism"/>
    <property type="evidence" value="ECO:0007669"/>
    <property type="project" value="UniProtKB-KW"/>
</dbReference>
<dbReference type="AlphaFoldDB" id="A0A1R3HZD2"/>
<dbReference type="Proteomes" id="UP000187203">
    <property type="component" value="Unassembled WGS sequence"/>
</dbReference>
<name>A0A1R3HZD2_9ROSI</name>
<dbReference type="InterPro" id="IPR008176">
    <property type="entry name" value="Defensin_plant"/>
</dbReference>
<evidence type="ECO:0000256" key="1">
    <source>
        <dbReference type="ARBA" id="ARBA00006722"/>
    </source>
</evidence>
<dbReference type="Pfam" id="PF00304">
    <property type="entry name" value="Gamma-thionin"/>
    <property type="match status" value="1"/>
</dbReference>
<gene>
    <name evidence="9" type="ORF">COLO4_25965</name>
</gene>
<feature type="chain" id="PRO_5012706625" evidence="7">
    <location>
        <begin position="23"/>
        <end position="80"/>
    </location>
</feature>
<evidence type="ECO:0000256" key="4">
    <source>
        <dbReference type="ARBA" id="ARBA00022729"/>
    </source>
</evidence>
<feature type="domain" description="Knottins-like" evidence="8">
    <location>
        <begin position="32"/>
        <end position="80"/>
    </location>
</feature>
<keyword evidence="10" id="KW-1185">Reference proteome</keyword>
<sequence>MAKVLKPVYLVALFLILLLSNTDEMRMAEARKCVKRSQTWSGVCGISSHCARQCKTWEKAKRGGFCDWDGFGRACFCKFC</sequence>
<evidence type="ECO:0000313" key="9">
    <source>
        <dbReference type="EMBL" id="OMO75639.1"/>
    </source>
</evidence>
<dbReference type="EMBL" id="AWUE01019190">
    <property type="protein sequence ID" value="OMO75639.1"/>
    <property type="molecule type" value="Genomic_DNA"/>
</dbReference>
<organism evidence="9 10">
    <name type="scientific">Corchorus olitorius</name>
    <dbReference type="NCBI Taxonomy" id="93759"/>
    <lineage>
        <taxon>Eukaryota</taxon>
        <taxon>Viridiplantae</taxon>
        <taxon>Streptophyta</taxon>
        <taxon>Embryophyta</taxon>
        <taxon>Tracheophyta</taxon>
        <taxon>Spermatophyta</taxon>
        <taxon>Magnoliopsida</taxon>
        <taxon>eudicotyledons</taxon>
        <taxon>Gunneridae</taxon>
        <taxon>Pentapetalae</taxon>
        <taxon>rosids</taxon>
        <taxon>malvids</taxon>
        <taxon>Malvales</taxon>
        <taxon>Malvaceae</taxon>
        <taxon>Grewioideae</taxon>
        <taxon>Apeibeae</taxon>
        <taxon>Corchorus</taxon>
    </lineage>
</organism>
<dbReference type="SMART" id="SM00505">
    <property type="entry name" value="Knot1"/>
    <property type="match status" value="1"/>
</dbReference>